<dbReference type="UniPathway" id="UPA00028">
    <property type="reaction ID" value="UER00005"/>
</dbReference>
<feature type="binding site" evidence="8">
    <location>
        <begin position="147"/>
        <end position="150"/>
    </location>
    <ligand>
        <name>ATP</name>
        <dbReference type="ChEBI" id="CHEBI:30616"/>
    </ligand>
</feature>
<keyword evidence="4 8" id="KW-0566">Pantothenate biosynthesis</keyword>
<dbReference type="GO" id="GO:0015940">
    <property type="term" value="P:pantothenate biosynthetic process"/>
    <property type="evidence" value="ECO:0007669"/>
    <property type="project" value="UniProtKB-UniRule"/>
</dbReference>
<feature type="binding site" evidence="8">
    <location>
        <position position="153"/>
    </location>
    <ligand>
        <name>(R)-pantoate</name>
        <dbReference type="ChEBI" id="CHEBI:15980"/>
    </ligand>
</feature>
<dbReference type="AlphaFoldDB" id="A0A8J3D0H8"/>
<keyword evidence="5 8" id="KW-0547">Nucleotide-binding</keyword>
<dbReference type="GO" id="GO:0005524">
    <property type="term" value="F:ATP binding"/>
    <property type="evidence" value="ECO:0007669"/>
    <property type="project" value="UniProtKB-KW"/>
</dbReference>
<comment type="catalytic activity">
    <reaction evidence="7 8">
        <text>(R)-pantoate + beta-alanine + ATP = (R)-pantothenate + AMP + diphosphate + H(+)</text>
        <dbReference type="Rhea" id="RHEA:10912"/>
        <dbReference type="ChEBI" id="CHEBI:15378"/>
        <dbReference type="ChEBI" id="CHEBI:15980"/>
        <dbReference type="ChEBI" id="CHEBI:29032"/>
        <dbReference type="ChEBI" id="CHEBI:30616"/>
        <dbReference type="ChEBI" id="CHEBI:33019"/>
        <dbReference type="ChEBI" id="CHEBI:57966"/>
        <dbReference type="ChEBI" id="CHEBI:456215"/>
        <dbReference type="EC" id="6.3.2.1"/>
    </reaction>
</comment>
<feature type="binding site" evidence="8">
    <location>
        <begin position="30"/>
        <end position="37"/>
    </location>
    <ligand>
        <name>ATP</name>
        <dbReference type="ChEBI" id="CHEBI:30616"/>
    </ligand>
</feature>
<reference evidence="9 10" key="1">
    <citation type="journal article" date="2014" name="Int. J. Syst. Evol. Microbiol.">
        <title>Complete genome sequence of Corynebacterium casei LMG S-19264T (=DSM 44701T), isolated from a smear-ripened cheese.</title>
        <authorList>
            <consortium name="US DOE Joint Genome Institute (JGI-PGF)"/>
            <person name="Walter F."/>
            <person name="Albersmeier A."/>
            <person name="Kalinowski J."/>
            <person name="Ruckert C."/>
        </authorList>
    </citation>
    <scope>NUCLEOTIDE SEQUENCE [LARGE SCALE GENOMIC DNA]</scope>
    <source>
        <strain evidence="9 10">KCTC 12866</strain>
    </source>
</reference>
<sequence>MFLVTDPYTLKEHLRKLLGTDNSLGLVPTMGALHDGHLELVKRSVHENALTVVSIFVNPLQFNNPDDLTKYPRTLDEDCAMLEAVGCDIVFAPSAEEMYANPPRLKLDFGDLERVMEGAFRPGHFNGVGIVVARLFNMVQPARAYFGQKDWQQVAVVRRLIEDLSFPIELVACPTVREADGLAMSSRNRRLSDHEREIAPLIHRTLQEAKHQLQSGISIQKVKQLVSGKFARQPEFALEYFEIADATTLQPLDALPPEGKTALCVAAQLGAVRLIDNVVF</sequence>
<evidence type="ECO:0000256" key="8">
    <source>
        <dbReference type="HAMAP-Rule" id="MF_00158"/>
    </source>
</evidence>
<dbReference type="EMBL" id="BMXF01000001">
    <property type="protein sequence ID" value="GHB57840.1"/>
    <property type="molecule type" value="Genomic_DNA"/>
</dbReference>
<dbReference type="Gene3D" id="3.30.1300.10">
    <property type="entry name" value="Pantoate-beta-alanine ligase, C-terminal domain"/>
    <property type="match status" value="1"/>
</dbReference>
<dbReference type="EC" id="6.3.2.1" evidence="8"/>
<dbReference type="GO" id="GO:0004592">
    <property type="term" value="F:pantoate-beta-alanine ligase activity"/>
    <property type="evidence" value="ECO:0007669"/>
    <property type="project" value="UniProtKB-UniRule"/>
</dbReference>
<comment type="function">
    <text evidence="8">Catalyzes the condensation of pantoate with beta-alanine in an ATP-dependent reaction via a pantoyl-adenylate intermediate.</text>
</comment>
<dbReference type="Proteomes" id="UP000598271">
    <property type="component" value="Unassembled WGS sequence"/>
</dbReference>
<evidence type="ECO:0000256" key="5">
    <source>
        <dbReference type="ARBA" id="ARBA00022741"/>
    </source>
</evidence>
<feature type="binding site" evidence="8">
    <location>
        <position position="61"/>
    </location>
    <ligand>
        <name>beta-alanine</name>
        <dbReference type="ChEBI" id="CHEBI:57966"/>
    </ligand>
</feature>
<gene>
    <name evidence="8 9" type="primary">panC</name>
    <name evidence="9" type="ORF">GCM10007390_09090</name>
</gene>
<dbReference type="FunFam" id="3.40.50.620:FF:000013">
    <property type="entry name" value="Pantothenate synthetase"/>
    <property type="match status" value="1"/>
</dbReference>
<name>A0A8J3D0H8_9BACT</name>
<dbReference type="InterPro" id="IPR003721">
    <property type="entry name" value="Pantoate_ligase"/>
</dbReference>
<evidence type="ECO:0000256" key="6">
    <source>
        <dbReference type="ARBA" id="ARBA00022840"/>
    </source>
</evidence>
<dbReference type="NCBIfam" id="TIGR00018">
    <property type="entry name" value="panC"/>
    <property type="match status" value="1"/>
</dbReference>
<comment type="subcellular location">
    <subcellularLocation>
        <location evidence="8">Cytoplasm</location>
    </subcellularLocation>
</comment>
<evidence type="ECO:0000256" key="4">
    <source>
        <dbReference type="ARBA" id="ARBA00022655"/>
    </source>
</evidence>
<evidence type="ECO:0000256" key="2">
    <source>
        <dbReference type="ARBA" id="ARBA00009256"/>
    </source>
</evidence>
<organism evidence="9 10">
    <name type="scientific">Persicitalea jodogahamensis</name>
    <dbReference type="NCBI Taxonomy" id="402147"/>
    <lineage>
        <taxon>Bacteria</taxon>
        <taxon>Pseudomonadati</taxon>
        <taxon>Bacteroidota</taxon>
        <taxon>Cytophagia</taxon>
        <taxon>Cytophagales</taxon>
        <taxon>Spirosomataceae</taxon>
        <taxon>Persicitalea</taxon>
    </lineage>
</organism>
<dbReference type="PANTHER" id="PTHR21299">
    <property type="entry name" value="CYTIDYLATE KINASE/PANTOATE-BETA-ALANINE LIGASE"/>
    <property type="match status" value="1"/>
</dbReference>
<keyword evidence="6 8" id="KW-0067">ATP-binding</keyword>
<dbReference type="InterPro" id="IPR042176">
    <property type="entry name" value="Pantoate_ligase_C"/>
</dbReference>
<evidence type="ECO:0000256" key="7">
    <source>
        <dbReference type="ARBA" id="ARBA00048258"/>
    </source>
</evidence>
<dbReference type="HAMAP" id="MF_00158">
    <property type="entry name" value="PanC"/>
    <property type="match status" value="1"/>
</dbReference>
<comment type="caution">
    <text evidence="9">The sequence shown here is derived from an EMBL/GenBank/DDBJ whole genome shotgun (WGS) entry which is preliminary data.</text>
</comment>
<evidence type="ECO:0000256" key="1">
    <source>
        <dbReference type="ARBA" id="ARBA00004990"/>
    </source>
</evidence>
<dbReference type="GO" id="GO:0005829">
    <property type="term" value="C:cytosol"/>
    <property type="evidence" value="ECO:0007669"/>
    <property type="project" value="TreeGrafter"/>
</dbReference>
<comment type="pathway">
    <text evidence="1 8">Cofactor biosynthesis; (R)-pantothenate biosynthesis; (R)-pantothenate from (R)-pantoate and beta-alanine: step 1/1.</text>
</comment>
<comment type="miscellaneous">
    <text evidence="8">The reaction proceeds by a bi uni uni bi ping pong mechanism.</text>
</comment>
<evidence type="ECO:0000313" key="10">
    <source>
        <dbReference type="Proteomes" id="UP000598271"/>
    </source>
</evidence>
<protein>
    <recommendedName>
        <fullName evidence="8">Pantothenate synthetase</fullName>
        <shortName evidence="8">PS</shortName>
        <ecNumber evidence="8">6.3.2.1</ecNumber>
    </recommendedName>
    <alternativeName>
        <fullName evidence="8">Pantoate--beta-alanine ligase</fullName>
    </alternativeName>
    <alternativeName>
        <fullName evidence="8">Pantoate-activating enzyme</fullName>
    </alternativeName>
</protein>
<feature type="binding site" evidence="8">
    <location>
        <position position="61"/>
    </location>
    <ligand>
        <name>(R)-pantoate</name>
        <dbReference type="ChEBI" id="CHEBI:15980"/>
    </ligand>
</feature>
<comment type="similarity">
    <text evidence="2 8">Belongs to the pantothenate synthetase family.</text>
</comment>
<feature type="binding site" evidence="8">
    <location>
        <begin position="184"/>
        <end position="187"/>
    </location>
    <ligand>
        <name>ATP</name>
        <dbReference type="ChEBI" id="CHEBI:30616"/>
    </ligand>
</feature>
<dbReference type="CDD" id="cd00560">
    <property type="entry name" value="PanC"/>
    <property type="match status" value="1"/>
</dbReference>
<proteinExistence type="inferred from homology"/>
<evidence type="ECO:0000256" key="3">
    <source>
        <dbReference type="ARBA" id="ARBA00022598"/>
    </source>
</evidence>
<keyword evidence="3 8" id="KW-0436">Ligase</keyword>
<dbReference type="SUPFAM" id="SSF52374">
    <property type="entry name" value="Nucleotidylyl transferase"/>
    <property type="match status" value="1"/>
</dbReference>
<feature type="active site" description="Proton donor" evidence="8">
    <location>
        <position position="37"/>
    </location>
</feature>
<keyword evidence="10" id="KW-1185">Reference proteome</keyword>
<dbReference type="InterPro" id="IPR014729">
    <property type="entry name" value="Rossmann-like_a/b/a_fold"/>
</dbReference>
<dbReference type="RefSeq" id="WP_189563149.1">
    <property type="nucleotide sequence ID" value="NZ_BMXF01000001.1"/>
</dbReference>
<accession>A0A8J3D0H8</accession>
<dbReference type="Gene3D" id="3.40.50.620">
    <property type="entry name" value="HUPs"/>
    <property type="match status" value="1"/>
</dbReference>
<dbReference type="PANTHER" id="PTHR21299:SF1">
    <property type="entry name" value="PANTOATE--BETA-ALANINE LIGASE"/>
    <property type="match status" value="1"/>
</dbReference>
<feature type="binding site" evidence="8">
    <location>
        <position position="176"/>
    </location>
    <ligand>
        <name>ATP</name>
        <dbReference type="ChEBI" id="CHEBI:30616"/>
    </ligand>
</feature>
<keyword evidence="8" id="KW-0963">Cytoplasm</keyword>
<dbReference type="Pfam" id="PF02569">
    <property type="entry name" value="Pantoate_ligase"/>
    <property type="match status" value="1"/>
</dbReference>
<evidence type="ECO:0000313" key="9">
    <source>
        <dbReference type="EMBL" id="GHB57840.1"/>
    </source>
</evidence>
<comment type="subunit">
    <text evidence="8">Homodimer.</text>
</comment>